<dbReference type="InterPro" id="IPR000182">
    <property type="entry name" value="GNAT_dom"/>
</dbReference>
<dbReference type="PROSITE" id="PS51186">
    <property type="entry name" value="GNAT"/>
    <property type="match status" value="1"/>
</dbReference>
<dbReference type="SUPFAM" id="SSF55729">
    <property type="entry name" value="Acyl-CoA N-acyltransferases (Nat)"/>
    <property type="match status" value="1"/>
</dbReference>
<reference evidence="2" key="1">
    <citation type="thesis" date="2020" institute="ProQuest LLC" country="789 East Eisenhower Parkway, Ann Arbor, MI, USA">
        <title>Comparative Genomics and Chromosome Evolution.</title>
        <authorList>
            <person name="Mudd A.B."/>
        </authorList>
    </citation>
    <scope>NUCLEOTIDE SEQUENCE</scope>
    <source>
        <strain evidence="2">Female2</strain>
        <tissue evidence="2">Blood</tissue>
    </source>
</reference>
<dbReference type="PANTHER" id="PTHR47403:SF2">
    <property type="entry name" value="N-ACETYLTRANSFERASE 16,-LIKE"/>
    <property type="match status" value="1"/>
</dbReference>
<evidence type="ECO:0000259" key="1">
    <source>
        <dbReference type="PROSITE" id="PS51186"/>
    </source>
</evidence>
<sequence length="356" mass="39574">MLDSPPSDLQILPATAGDYRQVKSLSTGIYKGLDYLPVKFYHWLEESQRKMFVAKSNGKVVGFNSYLLVDGGITALLQAFRVAPWMRNCGIGGALLRFSYSSLRSKHPSVTRARATVTEYFPPSLITKYHLLHSKAVVSVVLPNNQLKDTIKLLGDRVKFVGERGQPAVLNTREVHGFIEKNPDTINGLFPKKLLLQGWVPFTIQKPNVDSLLSSNLLWLYSEPCEEKYEFIEICGTIKPIVNDTPIPAPLSNLDTVSQCSPPFPGFLSVANPVLPVPSADDTYFLNIDLFGTDPTLAKAHVLHQLSEAAQGLPSEGKTICFVIAEESLRIELTRFCEGLTPFYLHESQRVIELVL</sequence>
<proteinExistence type="predicted"/>
<accession>A0A8T2IKV5</accession>
<dbReference type="InterPro" id="IPR056483">
    <property type="entry name" value="Hisat_C"/>
</dbReference>
<keyword evidence="3" id="KW-1185">Reference proteome</keyword>
<dbReference type="Gene3D" id="3.40.630.30">
    <property type="match status" value="1"/>
</dbReference>
<evidence type="ECO:0000313" key="3">
    <source>
        <dbReference type="Proteomes" id="UP000812440"/>
    </source>
</evidence>
<dbReference type="EMBL" id="JAACNH010000086">
    <property type="protein sequence ID" value="KAG8431724.1"/>
    <property type="molecule type" value="Genomic_DNA"/>
</dbReference>
<protein>
    <recommendedName>
        <fullName evidence="1">N-acetyltransferase domain-containing protein</fullName>
    </recommendedName>
</protein>
<organism evidence="2 3">
    <name type="scientific">Hymenochirus boettgeri</name>
    <name type="common">Congo dwarf clawed frog</name>
    <dbReference type="NCBI Taxonomy" id="247094"/>
    <lineage>
        <taxon>Eukaryota</taxon>
        <taxon>Metazoa</taxon>
        <taxon>Chordata</taxon>
        <taxon>Craniata</taxon>
        <taxon>Vertebrata</taxon>
        <taxon>Euteleostomi</taxon>
        <taxon>Amphibia</taxon>
        <taxon>Batrachia</taxon>
        <taxon>Anura</taxon>
        <taxon>Pipoidea</taxon>
        <taxon>Pipidae</taxon>
        <taxon>Pipinae</taxon>
        <taxon>Hymenochirus</taxon>
    </lineage>
</organism>
<dbReference type="CDD" id="cd04301">
    <property type="entry name" value="NAT_SF"/>
    <property type="match status" value="1"/>
</dbReference>
<feature type="domain" description="N-acetyltransferase" evidence="1">
    <location>
        <begin position="9"/>
        <end position="197"/>
    </location>
</feature>
<dbReference type="Pfam" id="PF24066">
    <property type="entry name" value="Hisat_C"/>
    <property type="match status" value="2"/>
</dbReference>
<name>A0A8T2IKV5_9PIPI</name>
<dbReference type="Proteomes" id="UP000812440">
    <property type="component" value="Unassembled WGS sequence"/>
</dbReference>
<dbReference type="GO" id="GO:0016747">
    <property type="term" value="F:acyltransferase activity, transferring groups other than amino-acyl groups"/>
    <property type="evidence" value="ECO:0007669"/>
    <property type="project" value="InterPro"/>
</dbReference>
<dbReference type="PANTHER" id="PTHR47403">
    <property type="entry name" value="LOC100145250 PROTEIN"/>
    <property type="match status" value="1"/>
</dbReference>
<comment type="caution">
    <text evidence="2">The sequence shown here is derived from an EMBL/GenBank/DDBJ whole genome shotgun (WGS) entry which is preliminary data.</text>
</comment>
<dbReference type="Pfam" id="PF00583">
    <property type="entry name" value="Acetyltransf_1"/>
    <property type="match status" value="1"/>
</dbReference>
<dbReference type="InterPro" id="IPR016181">
    <property type="entry name" value="Acyl_CoA_acyltransferase"/>
</dbReference>
<gene>
    <name evidence="2" type="ORF">GDO86_020281</name>
</gene>
<evidence type="ECO:0000313" key="2">
    <source>
        <dbReference type="EMBL" id="KAG8431724.1"/>
    </source>
</evidence>
<dbReference type="AlphaFoldDB" id="A0A8T2IKV5"/>
<dbReference type="OrthoDB" id="8889733at2759"/>